<feature type="domain" description="EF-hand" evidence="13">
    <location>
        <begin position="120"/>
        <end position="155"/>
    </location>
</feature>
<dbReference type="GO" id="GO:0005509">
    <property type="term" value="F:calcium ion binding"/>
    <property type="evidence" value="ECO:0007669"/>
    <property type="project" value="InterPro"/>
</dbReference>
<accession>A0A1D1VVM1</accession>
<dbReference type="GO" id="GO:0005743">
    <property type="term" value="C:mitochondrial inner membrane"/>
    <property type="evidence" value="ECO:0007669"/>
    <property type="project" value="UniProtKB-SubCell"/>
</dbReference>
<evidence type="ECO:0000256" key="4">
    <source>
        <dbReference type="ARBA" id="ARBA00022692"/>
    </source>
</evidence>
<feature type="repeat" description="Solcar" evidence="12">
    <location>
        <begin position="358"/>
        <end position="449"/>
    </location>
</feature>
<dbReference type="InterPro" id="IPR018247">
    <property type="entry name" value="EF_Hand_1_Ca_BS"/>
</dbReference>
<comment type="similarity">
    <text evidence="2">Belongs to the mitochondrial carrier (TC 2.A.29) family.</text>
</comment>
<comment type="subunit">
    <text evidence="11">Homodimer (via N-terminus).</text>
</comment>
<dbReference type="PROSITE" id="PS00018">
    <property type="entry name" value="EF_HAND_1"/>
    <property type="match status" value="1"/>
</dbReference>
<dbReference type="SUPFAM" id="SSF47473">
    <property type="entry name" value="EF-hand"/>
    <property type="match status" value="2"/>
</dbReference>
<dbReference type="Proteomes" id="UP000186922">
    <property type="component" value="Unassembled WGS sequence"/>
</dbReference>
<keyword evidence="7" id="KW-0106">Calcium</keyword>
<keyword evidence="9" id="KW-0496">Mitochondrion</keyword>
<comment type="caution">
    <text evidence="14">The sequence shown here is derived from an EMBL/GenBank/DDBJ whole genome shotgun (WGS) entry which is preliminary data.</text>
</comment>
<keyword evidence="5" id="KW-0677">Repeat</keyword>
<organism evidence="14 15">
    <name type="scientific">Ramazzottius varieornatus</name>
    <name type="common">Water bear</name>
    <name type="synonym">Tardigrade</name>
    <dbReference type="NCBI Taxonomy" id="947166"/>
    <lineage>
        <taxon>Eukaryota</taxon>
        <taxon>Metazoa</taxon>
        <taxon>Ecdysozoa</taxon>
        <taxon>Tardigrada</taxon>
        <taxon>Eutardigrada</taxon>
        <taxon>Parachela</taxon>
        <taxon>Hypsibioidea</taxon>
        <taxon>Ramazzottiidae</taxon>
        <taxon>Ramazzottius</taxon>
    </lineage>
</organism>
<dbReference type="InterPro" id="IPR023395">
    <property type="entry name" value="MCP_dom_sf"/>
</dbReference>
<dbReference type="PROSITE" id="PS50222">
    <property type="entry name" value="EF_HAND_2"/>
    <property type="match status" value="2"/>
</dbReference>
<sequence length="708" mass="78747">MDTVRSMEQPGFRSLKEICSGLLHWKTAHCETKVVVVPVHTVKRAESEKLRQIFEKYVSVTRQGDKFMTLDDFVRKFLRLYPDENFDPDTVQLLGSVADTSKDGLISFAEFQAFEAVLCLPDALYMTAFSLFDTNGSGYITLDEFERVIKKTTLQQHVPFDFKGDFVQLNFGRDKKRTVSYEEFTEILHDFHEEHAVQAFKLFDKDGTGYIKAMDFHHIMTSVKSHLLTDFVRDNLVAVAGGRGAGTRVSFPYFMAFNNLLNNMELIKKVFTSVVKGNLKQQLTKEEFLAGSQVWSQVTPLEVDILFHVASLRHPSGRLLFEDLEQIAPERMSVPSYHITNIKAVDKPSDRSAFTAVLESAYRFGLGSIAGAMGATAVYPIDLVKTRMQNQRSRAHLEELLYKNSFDCFKKVVRYEGAMGLYRGLVPQLVGVAPEKAIKLTMNDFIRDKLVDEEGFIPLWGEILAGGTAGASQVVFTNPLEIVKIRLQVAGEVASGERIRAGSVMRELGFKGLYKGARACFLRDVPFSAIYFPSYAHAKVAFQDENGHNSVLSLLGAAALAGVPAASLVTPADVIKTRLQVAARKGQTTYSGLTDCARKIWAEEGGRAFWKGAAARVFRSSPQFGVTLMAYELLQRLFKVDFGGTRPTGEDMKLPLQTVNIHRSTNPDHIGGYSLALATFAGVESKFGLFLPKFKPGYMAIPTTTAAP</sequence>
<evidence type="ECO:0000256" key="12">
    <source>
        <dbReference type="PROSITE-ProRule" id="PRU00282"/>
    </source>
</evidence>
<dbReference type="InterPro" id="IPR002048">
    <property type="entry name" value="EF_hand_dom"/>
</dbReference>
<evidence type="ECO:0000256" key="1">
    <source>
        <dbReference type="ARBA" id="ARBA00004448"/>
    </source>
</evidence>
<evidence type="ECO:0000313" key="14">
    <source>
        <dbReference type="EMBL" id="GAV04283.1"/>
    </source>
</evidence>
<feature type="repeat" description="Solcar" evidence="12">
    <location>
        <begin position="549"/>
        <end position="637"/>
    </location>
</feature>
<dbReference type="Pfam" id="PF13202">
    <property type="entry name" value="EF-hand_5"/>
    <property type="match status" value="1"/>
</dbReference>
<keyword evidence="4 12" id="KW-0812">Transmembrane</keyword>
<dbReference type="STRING" id="947166.A0A1D1VVM1"/>
<dbReference type="InterPro" id="IPR051028">
    <property type="entry name" value="Mito_Solute_Carrier"/>
</dbReference>
<gene>
    <name evidence="14" type="primary">RvY_14586-1</name>
    <name evidence="14" type="synonym">RvY_14586.1</name>
    <name evidence="14" type="ORF">RvY_14586</name>
</gene>
<dbReference type="GO" id="GO:0015183">
    <property type="term" value="F:L-aspartate transmembrane transporter activity"/>
    <property type="evidence" value="ECO:0007669"/>
    <property type="project" value="TreeGrafter"/>
</dbReference>
<evidence type="ECO:0000256" key="10">
    <source>
        <dbReference type="ARBA" id="ARBA00023136"/>
    </source>
</evidence>
<keyword evidence="15" id="KW-1185">Reference proteome</keyword>
<evidence type="ECO:0000256" key="6">
    <source>
        <dbReference type="ARBA" id="ARBA00022792"/>
    </source>
</evidence>
<proteinExistence type="inferred from homology"/>
<dbReference type="GO" id="GO:0005313">
    <property type="term" value="F:L-glutamate transmembrane transporter activity"/>
    <property type="evidence" value="ECO:0007669"/>
    <property type="project" value="TreeGrafter"/>
</dbReference>
<dbReference type="PANTHER" id="PTHR45678">
    <property type="entry name" value="MITOCHONDRIAL 2-OXODICARBOXYLATE CARRIER 1-RELATED"/>
    <property type="match status" value="1"/>
</dbReference>
<evidence type="ECO:0000256" key="5">
    <source>
        <dbReference type="ARBA" id="ARBA00022737"/>
    </source>
</evidence>
<evidence type="ECO:0000313" key="15">
    <source>
        <dbReference type="Proteomes" id="UP000186922"/>
    </source>
</evidence>
<dbReference type="Pfam" id="PF00153">
    <property type="entry name" value="Mito_carr"/>
    <property type="match status" value="3"/>
</dbReference>
<feature type="domain" description="EF-hand" evidence="13">
    <location>
        <begin position="191"/>
        <end position="226"/>
    </location>
</feature>
<evidence type="ECO:0000256" key="2">
    <source>
        <dbReference type="ARBA" id="ARBA00006375"/>
    </source>
</evidence>
<dbReference type="InterPro" id="IPR011992">
    <property type="entry name" value="EF-hand-dom_pair"/>
</dbReference>
<evidence type="ECO:0000256" key="7">
    <source>
        <dbReference type="ARBA" id="ARBA00022837"/>
    </source>
</evidence>
<dbReference type="GO" id="GO:0043490">
    <property type="term" value="P:malate-aspartate shuttle"/>
    <property type="evidence" value="ECO:0007669"/>
    <property type="project" value="TreeGrafter"/>
</dbReference>
<keyword evidence="8" id="KW-1133">Transmembrane helix</keyword>
<dbReference type="InterPro" id="IPR018108">
    <property type="entry name" value="MCP_transmembrane"/>
</dbReference>
<dbReference type="FunFam" id="1.50.40.10:FF:000004">
    <property type="entry name" value="Calcium-binding mitochondrial carrier protein Aralar1"/>
    <property type="match status" value="1"/>
</dbReference>
<dbReference type="PRINTS" id="PR00926">
    <property type="entry name" value="MITOCARRIER"/>
</dbReference>
<feature type="repeat" description="Solcar" evidence="12">
    <location>
        <begin position="457"/>
        <end position="541"/>
    </location>
</feature>
<dbReference type="Pfam" id="PF13499">
    <property type="entry name" value="EF-hand_7"/>
    <property type="match status" value="1"/>
</dbReference>
<evidence type="ECO:0000256" key="11">
    <source>
        <dbReference type="ARBA" id="ARBA00038674"/>
    </source>
</evidence>
<dbReference type="FunFam" id="1.10.238.10:FF:000416">
    <property type="entry name" value="Aralar1, isoform F"/>
    <property type="match status" value="1"/>
</dbReference>
<comment type="subcellular location">
    <subcellularLocation>
        <location evidence="1">Mitochondrion inner membrane</location>
        <topology evidence="1">Multi-pass membrane protein</topology>
    </subcellularLocation>
</comment>
<dbReference type="Gene3D" id="1.10.238.10">
    <property type="entry name" value="EF-hand"/>
    <property type="match status" value="2"/>
</dbReference>
<evidence type="ECO:0000256" key="8">
    <source>
        <dbReference type="ARBA" id="ARBA00022989"/>
    </source>
</evidence>
<evidence type="ECO:0000256" key="9">
    <source>
        <dbReference type="ARBA" id="ARBA00023128"/>
    </source>
</evidence>
<dbReference type="InterPro" id="IPR002067">
    <property type="entry name" value="MCP"/>
</dbReference>
<dbReference type="PANTHER" id="PTHR45678:SF9">
    <property type="entry name" value="CALCIUM-BINDING MITOCHONDRIAL CARRIER PROTEIN ARALAR1"/>
    <property type="match status" value="1"/>
</dbReference>
<name>A0A1D1VVM1_RAMVA</name>
<keyword evidence="3" id="KW-0813">Transport</keyword>
<dbReference type="EMBL" id="BDGG01000010">
    <property type="protein sequence ID" value="GAV04283.1"/>
    <property type="molecule type" value="Genomic_DNA"/>
</dbReference>
<dbReference type="Pfam" id="PF13405">
    <property type="entry name" value="EF-hand_6"/>
    <property type="match status" value="1"/>
</dbReference>
<dbReference type="PROSITE" id="PS50920">
    <property type="entry name" value="SOLCAR"/>
    <property type="match status" value="3"/>
</dbReference>
<evidence type="ECO:0000259" key="13">
    <source>
        <dbReference type="PROSITE" id="PS50222"/>
    </source>
</evidence>
<reference evidence="14 15" key="1">
    <citation type="journal article" date="2016" name="Nat. Commun.">
        <title>Extremotolerant tardigrade genome and improved radiotolerance of human cultured cells by tardigrade-unique protein.</title>
        <authorList>
            <person name="Hashimoto T."/>
            <person name="Horikawa D.D."/>
            <person name="Saito Y."/>
            <person name="Kuwahara H."/>
            <person name="Kozuka-Hata H."/>
            <person name="Shin-I T."/>
            <person name="Minakuchi Y."/>
            <person name="Ohishi K."/>
            <person name="Motoyama A."/>
            <person name="Aizu T."/>
            <person name="Enomoto A."/>
            <person name="Kondo K."/>
            <person name="Tanaka S."/>
            <person name="Hara Y."/>
            <person name="Koshikawa S."/>
            <person name="Sagara H."/>
            <person name="Miura T."/>
            <person name="Yokobori S."/>
            <person name="Miyagawa K."/>
            <person name="Suzuki Y."/>
            <person name="Kubo T."/>
            <person name="Oyama M."/>
            <person name="Kohara Y."/>
            <person name="Fujiyama A."/>
            <person name="Arakawa K."/>
            <person name="Katayama T."/>
            <person name="Toyoda A."/>
            <person name="Kunieda T."/>
        </authorList>
    </citation>
    <scope>NUCLEOTIDE SEQUENCE [LARGE SCALE GENOMIC DNA]</scope>
    <source>
        <strain evidence="14 15">YOKOZUNA-1</strain>
    </source>
</reference>
<evidence type="ECO:0000256" key="3">
    <source>
        <dbReference type="ARBA" id="ARBA00022448"/>
    </source>
</evidence>
<keyword evidence="10 12" id="KW-0472">Membrane</keyword>
<dbReference type="SUPFAM" id="SSF103506">
    <property type="entry name" value="Mitochondrial carrier"/>
    <property type="match status" value="1"/>
</dbReference>
<dbReference type="SMART" id="SM00054">
    <property type="entry name" value="EFh"/>
    <property type="match status" value="3"/>
</dbReference>
<dbReference type="Gene3D" id="1.50.40.10">
    <property type="entry name" value="Mitochondrial carrier domain"/>
    <property type="match status" value="1"/>
</dbReference>
<keyword evidence="6" id="KW-0999">Mitochondrion inner membrane</keyword>
<dbReference type="AlphaFoldDB" id="A0A1D1VVM1"/>
<protein>
    <recommendedName>
        <fullName evidence="13">EF-hand domain-containing protein</fullName>
    </recommendedName>
</protein>
<dbReference type="OrthoDB" id="2161at2759"/>